<name>A0A645IFB2_9ZZZZ</name>
<dbReference type="InterPro" id="IPR002747">
    <property type="entry name" value="SAM_OH_AdoTrfase"/>
</dbReference>
<proteinExistence type="predicted"/>
<dbReference type="SUPFAM" id="SSF101852">
    <property type="entry name" value="Bacterial fluorinating enzyme, C-terminal domain"/>
    <property type="match status" value="1"/>
</dbReference>
<dbReference type="PANTHER" id="PTHR35092">
    <property type="entry name" value="CHLORINASE MJ1651"/>
    <property type="match status" value="1"/>
</dbReference>
<dbReference type="Gene3D" id="2.40.30.90">
    <property type="entry name" value="Bacterial fluorinating enzyme like"/>
    <property type="match status" value="1"/>
</dbReference>
<dbReference type="Pfam" id="PF20257">
    <property type="entry name" value="SAM_HAT_C"/>
    <property type="match status" value="1"/>
</dbReference>
<organism evidence="2">
    <name type="scientific">bioreactor metagenome</name>
    <dbReference type="NCBI Taxonomy" id="1076179"/>
    <lineage>
        <taxon>unclassified sequences</taxon>
        <taxon>metagenomes</taxon>
        <taxon>ecological metagenomes</taxon>
    </lineage>
</organism>
<dbReference type="InterPro" id="IPR046470">
    <property type="entry name" value="SAM_HAT_C"/>
</dbReference>
<dbReference type="InterPro" id="IPR023227">
    <property type="entry name" value="SAM_OH_AdoTrfase_C_sf"/>
</dbReference>
<comment type="caution">
    <text evidence="2">The sequence shown here is derived from an EMBL/GenBank/DDBJ whole genome shotgun (WGS) entry which is preliminary data.</text>
</comment>
<gene>
    <name evidence="2" type="ORF">SDC9_197636</name>
</gene>
<sequence length="85" mass="8895">MLSVDHFGNLLTNITPEQLNGTRGVVIKVGEASIDGLSLTFGERKPGELVAMIDSSGVLQIAVVNGNAADKLKVGIGTTILLRFC</sequence>
<reference evidence="2" key="1">
    <citation type="submission" date="2019-08" db="EMBL/GenBank/DDBJ databases">
        <authorList>
            <person name="Kucharzyk K."/>
            <person name="Murdoch R.W."/>
            <person name="Higgins S."/>
            <person name="Loffler F."/>
        </authorList>
    </citation>
    <scope>NUCLEOTIDE SEQUENCE</scope>
</reference>
<evidence type="ECO:0000313" key="2">
    <source>
        <dbReference type="EMBL" id="MPN50011.1"/>
    </source>
</evidence>
<evidence type="ECO:0000259" key="1">
    <source>
        <dbReference type="Pfam" id="PF20257"/>
    </source>
</evidence>
<dbReference type="AlphaFoldDB" id="A0A645IFB2"/>
<accession>A0A645IFB2</accession>
<feature type="domain" description="S-adenosyl-l-methionine hydroxide adenosyltransferase C-terminal" evidence="1">
    <location>
        <begin position="2"/>
        <end position="80"/>
    </location>
</feature>
<protein>
    <recommendedName>
        <fullName evidence="1">S-adenosyl-l-methionine hydroxide adenosyltransferase C-terminal domain-containing protein</fullName>
    </recommendedName>
</protein>
<dbReference type="PANTHER" id="PTHR35092:SF1">
    <property type="entry name" value="CHLORINASE MJ1651"/>
    <property type="match status" value="1"/>
</dbReference>
<dbReference type="EMBL" id="VSSQ01113788">
    <property type="protein sequence ID" value="MPN50011.1"/>
    <property type="molecule type" value="Genomic_DNA"/>
</dbReference>